<dbReference type="OMA" id="EKISFHQ"/>
<dbReference type="RefSeq" id="XP_001456235.1">
    <property type="nucleotide sequence ID" value="XM_001456198.1"/>
</dbReference>
<reference evidence="1 2" key="1">
    <citation type="journal article" date="2006" name="Nature">
        <title>Global trends of whole-genome duplications revealed by the ciliate Paramecium tetraurelia.</title>
        <authorList>
            <consortium name="Genoscope"/>
            <person name="Aury J.-M."/>
            <person name="Jaillon O."/>
            <person name="Duret L."/>
            <person name="Noel B."/>
            <person name="Jubin C."/>
            <person name="Porcel B.M."/>
            <person name="Segurens B."/>
            <person name="Daubin V."/>
            <person name="Anthouard V."/>
            <person name="Aiach N."/>
            <person name="Arnaiz O."/>
            <person name="Billaut A."/>
            <person name="Beisson J."/>
            <person name="Blanc I."/>
            <person name="Bouhouche K."/>
            <person name="Camara F."/>
            <person name="Duharcourt S."/>
            <person name="Guigo R."/>
            <person name="Gogendeau D."/>
            <person name="Katinka M."/>
            <person name="Keller A.-M."/>
            <person name="Kissmehl R."/>
            <person name="Klotz C."/>
            <person name="Koll F."/>
            <person name="Le Moue A."/>
            <person name="Lepere C."/>
            <person name="Malinsky S."/>
            <person name="Nowacki M."/>
            <person name="Nowak J.K."/>
            <person name="Plattner H."/>
            <person name="Poulain J."/>
            <person name="Ruiz F."/>
            <person name="Serrano V."/>
            <person name="Zagulski M."/>
            <person name="Dessen P."/>
            <person name="Betermier M."/>
            <person name="Weissenbach J."/>
            <person name="Scarpelli C."/>
            <person name="Schachter V."/>
            <person name="Sperling L."/>
            <person name="Meyer E."/>
            <person name="Cohen J."/>
            <person name="Wincker P."/>
        </authorList>
    </citation>
    <scope>NUCLEOTIDE SEQUENCE [LARGE SCALE GENOMIC DNA]</scope>
    <source>
        <strain evidence="1 2">Stock d4-2</strain>
    </source>
</reference>
<proteinExistence type="predicted"/>
<organism evidence="1 2">
    <name type="scientific">Paramecium tetraurelia</name>
    <dbReference type="NCBI Taxonomy" id="5888"/>
    <lineage>
        <taxon>Eukaryota</taxon>
        <taxon>Sar</taxon>
        <taxon>Alveolata</taxon>
        <taxon>Ciliophora</taxon>
        <taxon>Intramacronucleata</taxon>
        <taxon>Oligohymenophorea</taxon>
        <taxon>Peniculida</taxon>
        <taxon>Parameciidae</taxon>
        <taxon>Paramecium</taxon>
    </lineage>
</organism>
<dbReference type="HOGENOM" id="CLU_270802_0_0_1"/>
<evidence type="ECO:0000313" key="2">
    <source>
        <dbReference type="Proteomes" id="UP000000600"/>
    </source>
</evidence>
<gene>
    <name evidence="1" type="ORF">GSPATT00022006001</name>
</gene>
<name>A0E0M1_PARTE</name>
<dbReference type="EMBL" id="CT868652">
    <property type="protein sequence ID" value="CAK88838.1"/>
    <property type="molecule type" value="Genomic_DNA"/>
</dbReference>
<dbReference type="Proteomes" id="UP000000600">
    <property type="component" value="Unassembled WGS sequence"/>
</dbReference>
<protein>
    <submittedName>
        <fullName evidence="1">Uncharacterized protein</fullName>
    </submittedName>
</protein>
<sequence length="1201" mass="141883">MNQSYLLQLFTQPIAEGLPIVELDQFLDYIAKVQSNQENQQSVDLYMENNFSLKLILIMRTLYHFDSIMQMNPQKYNPQRFKSMVIFATQQLRKLSLITQEQDQQIIFSLSIHLGIKYFKSHYKLITHLIAMVFEAFQEKNELFDFLLQQMSQSLASSHQQMSTSIISILFILDQLLRFLFNIRTLDQQLQIIIEQIFQQFQFIDYSKIDLQVGKTLSSIIVVCIQKYNCYQQEKLLILSQDQHLLTFIQKYILQDYIITSHLVKSLSMLIKNQQQVQAQLKFDSQQVPYLAQLTNQILPLLIQSFLEKKFDHSTSLSVLQFVNECLSYSFSYDFFLNNQQQLLFNVIFDNLIFDDDDHENFYENPTDFYENIQAIINFDNDTIKGLMAQILDKLSQNIDGFLKNYYDLAYELLLFHFEVIQETSICNKLQKEIIQCNFFTCSPDLRYNTIMLSFCILNKQLTTRKDVRQSIEYFLKQNLKYMKKKADALGKCLGMEFIKISLPQIFCNSDRSFTKCIKFCFGILNQSKQKRGVKQFAVKCLIYLMQNQDIQQKMEDSIAIQHNEFCVQLAQCDLDIYYEFTSIVVQNCNVIIDTYLDDIMKAIAKRIDLGCKKINLNQTQYINHTSIVFSCIKIVDTILSQPYTLKYTAQLEPTLIQIMNLLLQPENLQFIDEIFDASAKFIAYTKGLTEIIYIIYDSLPGILEQEGKLTIESVFRLFLSSTIHASEVIKSKPQWISIFQMIKFIYSELHKNDSIEDNIRISILIQTFYQYYNLDECCLLFTEQFYKILSLQLQQKEILPKTFISIFMPVIMDNSKILNVHLRQIIINTSGYINLTFGRALTVYNYKFYFTIIHFLILNSHILYEEQHRQQIIEQLFNNFLNKYAAYIEKISFHQKIGNPNFSQQMEKNIPSFDLEYQDNQLELHLKEMSNYKKENQIEKPNMIDLETTRIMSQNQQTQLVQNILQCLKINYPAVLSQLTQADQFLLNSILQIKEVDAQNQLGVRQIMSVKKFQRKNQNLKQYNGLNIIQYFLILLTVLFYDNFNTTSHKKQKWNKCVIITSFSKKSNILNEQFEEILNSFNLQSETLRYKKMILDSSQPIDNQKQNRKKYNIVDFNQKKVNQLTKMRAKVAHQYLKDQIIVGILFNQWLVQQKKTFSTANKKRLTLPNDFEESFLDSKLNGTHISQLILIKFQYPHDHI</sequence>
<dbReference type="KEGG" id="ptm:GSPATT00022006001"/>
<dbReference type="AlphaFoldDB" id="A0E0M1"/>
<dbReference type="OrthoDB" id="296954at2759"/>
<keyword evidence="2" id="KW-1185">Reference proteome</keyword>
<accession>A0E0M1</accession>
<evidence type="ECO:0000313" key="1">
    <source>
        <dbReference type="EMBL" id="CAK88838.1"/>
    </source>
</evidence>
<dbReference type="GeneID" id="5042039"/>
<dbReference type="InParanoid" id="A0E0M1"/>